<evidence type="ECO:0000256" key="1">
    <source>
        <dbReference type="SAM" id="MobiDB-lite"/>
    </source>
</evidence>
<feature type="non-terminal residue" evidence="2">
    <location>
        <position position="1"/>
    </location>
</feature>
<reference evidence="2" key="1">
    <citation type="submission" date="2020-02" db="EMBL/GenBank/DDBJ databases">
        <authorList>
            <person name="Meier V. D."/>
        </authorList>
    </citation>
    <scope>NUCLEOTIDE SEQUENCE</scope>
    <source>
        <strain evidence="2">AVDCRST_MAG02</strain>
    </source>
</reference>
<protein>
    <submittedName>
        <fullName evidence="2">Uncharacterized protein</fullName>
    </submittedName>
</protein>
<dbReference type="EMBL" id="CADCVH010000053">
    <property type="protein sequence ID" value="CAA9457024.1"/>
    <property type="molecule type" value="Genomic_DNA"/>
</dbReference>
<feature type="region of interest" description="Disordered" evidence="1">
    <location>
        <begin position="1"/>
        <end position="49"/>
    </location>
</feature>
<name>A0A6J4QW14_9ACTN</name>
<organism evidence="2">
    <name type="scientific">uncultured Rubrobacteraceae bacterium</name>
    <dbReference type="NCBI Taxonomy" id="349277"/>
    <lineage>
        <taxon>Bacteria</taxon>
        <taxon>Bacillati</taxon>
        <taxon>Actinomycetota</taxon>
        <taxon>Rubrobacteria</taxon>
        <taxon>Rubrobacterales</taxon>
        <taxon>Rubrobacteraceae</taxon>
        <taxon>environmental samples</taxon>
    </lineage>
</organism>
<feature type="non-terminal residue" evidence="2">
    <location>
        <position position="49"/>
    </location>
</feature>
<accession>A0A6J4QW14</accession>
<evidence type="ECO:0000313" key="2">
    <source>
        <dbReference type="EMBL" id="CAA9457024.1"/>
    </source>
</evidence>
<gene>
    <name evidence="2" type="ORF">AVDCRST_MAG02-2446</name>
</gene>
<proteinExistence type="predicted"/>
<sequence length="49" mass="5345">DAGRGQAALGPRGARKRRHRPGPDRRPDRVPPGGPRRGRGERKVDIGII</sequence>
<dbReference type="AlphaFoldDB" id="A0A6J4QW14"/>